<dbReference type="PANTHER" id="PTHR43649">
    <property type="entry name" value="ARABINOSE-BINDING PROTEIN-RELATED"/>
    <property type="match status" value="1"/>
</dbReference>
<gene>
    <name evidence="3" type="ORF">Selli1_12950</name>
</gene>
<sequence length="428" mass="49317">MRKRNMVRKGVAVLSVCALAAGLCSCGIDEKSEEKKILRVVTEDIFYDEVNSAAEFTEGTNSEIQVEIQTLARNKEEREPQIQKLKTEIMAGKGPDLFLLECIPENAEIEGGFLIDNPYKTMQSGALASLDTFMEKDSYWEDGNYNKTFLKAGQYDGRQYIIPMSVCYYVLPRSENIEEMTGDTLEEWLEQIRASDDIRLKQALCKFGSTHSARWMQPAADYETKEVLLDKDKWVEFSEKYFQFRKEAYEEISGKENELYFRPLNKTLLAFYESQIDLQVVPDIEGRKMASIMSYGAVSMSSDRKKEAYDFLMLFLNDRTEQYRKKHADDSSMGLPSLYGYLDGNYMPVQETAFEQWGEFPSEEMIQEMQESFREIDGAYFLTEGERALNFDVMAGNSRVTNLNCDIETEFSKIADTAIDTYKMLVEE</sequence>
<accession>A0A9W6FE14</accession>
<dbReference type="SUPFAM" id="SSF53850">
    <property type="entry name" value="Periplasmic binding protein-like II"/>
    <property type="match status" value="1"/>
</dbReference>
<keyword evidence="1 2" id="KW-0732">Signal</keyword>
<evidence type="ECO:0000256" key="2">
    <source>
        <dbReference type="SAM" id="SignalP"/>
    </source>
</evidence>
<keyword evidence="4" id="KW-1185">Reference proteome</keyword>
<reference evidence="3 4" key="1">
    <citation type="journal article" date="2023" name="Int. J. Syst. Evol. Microbiol.">
        <title>Sellimonas catena sp. nov., isolated from human faeces.</title>
        <authorList>
            <person name="Hisatomi A."/>
            <person name="Ohkuma M."/>
            <person name="Sakamoto M."/>
        </authorList>
    </citation>
    <scope>NUCLEOTIDE SEQUENCE [LARGE SCALE GENOMIC DNA]</scope>
    <source>
        <strain evidence="3 4">12EGH17</strain>
    </source>
</reference>
<dbReference type="RefSeq" id="WP_281872534.1">
    <property type="nucleotide sequence ID" value="NZ_BSBO01000011.1"/>
</dbReference>
<protein>
    <recommendedName>
        <fullName evidence="5">Extracellular solute-binding protein</fullName>
    </recommendedName>
</protein>
<dbReference type="Gene3D" id="3.40.190.10">
    <property type="entry name" value="Periplasmic binding protein-like II"/>
    <property type="match status" value="1"/>
</dbReference>
<feature type="signal peptide" evidence="2">
    <location>
        <begin position="1"/>
        <end position="20"/>
    </location>
</feature>
<dbReference type="PROSITE" id="PS51257">
    <property type="entry name" value="PROKAR_LIPOPROTEIN"/>
    <property type="match status" value="1"/>
</dbReference>
<dbReference type="EMBL" id="BSBO01000011">
    <property type="protein sequence ID" value="GLG04121.1"/>
    <property type="molecule type" value="Genomic_DNA"/>
</dbReference>
<evidence type="ECO:0008006" key="5">
    <source>
        <dbReference type="Google" id="ProtNLM"/>
    </source>
</evidence>
<dbReference type="InterPro" id="IPR050490">
    <property type="entry name" value="Bact_solute-bd_prot1"/>
</dbReference>
<evidence type="ECO:0000313" key="3">
    <source>
        <dbReference type="EMBL" id="GLG04121.1"/>
    </source>
</evidence>
<name>A0A9W6FE14_9FIRM</name>
<evidence type="ECO:0000256" key="1">
    <source>
        <dbReference type="ARBA" id="ARBA00022729"/>
    </source>
</evidence>
<comment type="caution">
    <text evidence="3">The sequence shown here is derived from an EMBL/GenBank/DDBJ whole genome shotgun (WGS) entry which is preliminary data.</text>
</comment>
<dbReference type="AlphaFoldDB" id="A0A9W6FE14"/>
<evidence type="ECO:0000313" key="4">
    <source>
        <dbReference type="Proteomes" id="UP001145145"/>
    </source>
</evidence>
<feature type="chain" id="PRO_5040854452" description="Extracellular solute-binding protein" evidence="2">
    <location>
        <begin position="21"/>
        <end position="428"/>
    </location>
</feature>
<organism evidence="3 4">
    <name type="scientific">Sellimonas catena</name>
    <dbReference type="NCBI Taxonomy" id="2994035"/>
    <lineage>
        <taxon>Bacteria</taxon>
        <taxon>Bacillati</taxon>
        <taxon>Bacillota</taxon>
        <taxon>Clostridia</taxon>
        <taxon>Lachnospirales</taxon>
        <taxon>Lachnospiraceae</taxon>
        <taxon>Sellimonas</taxon>
    </lineage>
</organism>
<proteinExistence type="predicted"/>
<dbReference type="PANTHER" id="PTHR43649:SF33">
    <property type="entry name" value="POLYGALACTURONAN_RHAMNOGALACTURONAN-BINDING PROTEIN YTCQ"/>
    <property type="match status" value="1"/>
</dbReference>
<dbReference type="Proteomes" id="UP001145145">
    <property type="component" value="Unassembled WGS sequence"/>
</dbReference>